<evidence type="ECO:0000313" key="9">
    <source>
        <dbReference type="EMBL" id="TXK04548.1"/>
    </source>
</evidence>
<dbReference type="CDD" id="cd06261">
    <property type="entry name" value="TM_PBP2"/>
    <property type="match status" value="1"/>
</dbReference>
<feature type="transmembrane region" description="Helical" evidence="7">
    <location>
        <begin position="9"/>
        <end position="27"/>
    </location>
</feature>
<keyword evidence="6 7" id="KW-0472">Membrane</keyword>
<dbReference type="GO" id="GO:0055085">
    <property type="term" value="P:transmembrane transport"/>
    <property type="evidence" value="ECO:0007669"/>
    <property type="project" value="InterPro"/>
</dbReference>
<proteinExistence type="inferred from homology"/>
<evidence type="ECO:0000313" key="10">
    <source>
        <dbReference type="Proteomes" id="UP000321196"/>
    </source>
</evidence>
<dbReference type="Proteomes" id="UP000321196">
    <property type="component" value="Unassembled WGS sequence"/>
</dbReference>
<dbReference type="Gene3D" id="1.10.3720.10">
    <property type="entry name" value="MetI-like"/>
    <property type="match status" value="1"/>
</dbReference>
<evidence type="ECO:0000256" key="6">
    <source>
        <dbReference type="ARBA" id="ARBA00023136"/>
    </source>
</evidence>
<evidence type="ECO:0000256" key="1">
    <source>
        <dbReference type="ARBA" id="ARBA00004651"/>
    </source>
</evidence>
<name>A0A5C8HM27_9MICO</name>
<dbReference type="PANTHER" id="PTHR43163:SF6">
    <property type="entry name" value="DIPEPTIDE TRANSPORT SYSTEM PERMEASE PROTEIN DPPB-RELATED"/>
    <property type="match status" value="1"/>
</dbReference>
<evidence type="ECO:0000256" key="7">
    <source>
        <dbReference type="RuleBase" id="RU363032"/>
    </source>
</evidence>
<dbReference type="Pfam" id="PF00528">
    <property type="entry name" value="BPD_transp_1"/>
    <property type="match status" value="1"/>
</dbReference>
<feature type="transmembrane region" description="Helical" evidence="7">
    <location>
        <begin position="179"/>
        <end position="201"/>
    </location>
</feature>
<feature type="transmembrane region" description="Helical" evidence="7">
    <location>
        <begin position="134"/>
        <end position="159"/>
    </location>
</feature>
<sequence>MIRYILTRSVLLIGGLIVASLLIFLALRVLPGDVAQVIAGTQGTPEQVAQLREQLGLNEPLPVQYFSWIGGVVTGDMGTSIITNTRVVDELAEKAEVTIPLGLMAMAVALIIAVPLGILSAIRRNKVSGTALNVGAQGIAAVPVIWAGMVLILIFSLWLGWFRAQGFPRDGWEEPGEAFMALVLPAVTIGIVEGAVLMRFVRSATLDAVGRDFVRTAAAKGLTRTQALLRHGLPSVGLSIITVLGLQVAGIVVGAVVIEKLFNLPGIGRMLIDDVGARDLPLVQGELLVLTAVVLLIGFAVDIIHRILDPRLREAAE</sequence>
<comment type="subcellular location">
    <subcellularLocation>
        <location evidence="1 7">Cell membrane</location>
        <topology evidence="1 7">Multi-pass membrane protein</topology>
    </subcellularLocation>
</comment>
<evidence type="ECO:0000259" key="8">
    <source>
        <dbReference type="PROSITE" id="PS50928"/>
    </source>
</evidence>
<dbReference type="Pfam" id="PF19300">
    <property type="entry name" value="BPD_transp_1_N"/>
    <property type="match status" value="1"/>
</dbReference>
<dbReference type="InterPro" id="IPR035906">
    <property type="entry name" value="MetI-like_sf"/>
</dbReference>
<feature type="domain" description="ABC transmembrane type-1" evidence="8">
    <location>
        <begin position="95"/>
        <end position="305"/>
    </location>
</feature>
<dbReference type="InterPro" id="IPR045621">
    <property type="entry name" value="BPD_transp_1_N"/>
</dbReference>
<keyword evidence="10" id="KW-1185">Reference proteome</keyword>
<dbReference type="SUPFAM" id="SSF161098">
    <property type="entry name" value="MetI-like"/>
    <property type="match status" value="1"/>
</dbReference>
<keyword evidence="3" id="KW-1003">Cell membrane</keyword>
<comment type="caution">
    <text evidence="9">The sequence shown here is derived from an EMBL/GenBank/DDBJ whole genome shotgun (WGS) entry which is preliminary data.</text>
</comment>
<feature type="transmembrane region" description="Helical" evidence="7">
    <location>
        <begin position="287"/>
        <end position="304"/>
    </location>
</feature>
<organism evidence="9 10">
    <name type="scientific">Microbacterium mitrae</name>
    <dbReference type="NCBI Taxonomy" id="664640"/>
    <lineage>
        <taxon>Bacteria</taxon>
        <taxon>Bacillati</taxon>
        <taxon>Actinomycetota</taxon>
        <taxon>Actinomycetes</taxon>
        <taxon>Micrococcales</taxon>
        <taxon>Microbacteriaceae</taxon>
        <taxon>Microbacterium</taxon>
    </lineage>
</organism>
<feature type="transmembrane region" description="Helical" evidence="7">
    <location>
        <begin position="99"/>
        <end position="122"/>
    </location>
</feature>
<dbReference type="PANTHER" id="PTHR43163">
    <property type="entry name" value="DIPEPTIDE TRANSPORT SYSTEM PERMEASE PROTEIN DPPB-RELATED"/>
    <property type="match status" value="1"/>
</dbReference>
<keyword evidence="4 7" id="KW-0812">Transmembrane</keyword>
<accession>A0A5C8HM27</accession>
<feature type="transmembrane region" description="Helical" evidence="7">
    <location>
        <begin position="236"/>
        <end position="258"/>
    </location>
</feature>
<dbReference type="RefSeq" id="WP_147825683.1">
    <property type="nucleotide sequence ID" value="NZ_BAAARG010000002.1"/>
</dbReference>
<protein>
    <submittedName>
        <fullName evidence="9">ABC transporter permease</fullName>
    </submittedName>
</protein>
<evidence type="ECO:0000256" key="4">
    <source>
        <dbReference type="ARBA" id="ARBA00022692"/>
    </source>
</evidence>
<dbReference type="OrthoDB" id="9778910at2"/>
<evidence type="ECO:0000256" key="5">
    <source>
        <dbReference type="ARBA" id="ARBA00022989"/>
    </source>
</evidence>
<keyword evidence="5 7" id="KW-1133">Transmembrane helix</keyword>
<evidence type="ECO:0000256" key="3">
    <source>
        <dbReference type="ARBA" id="ARBA00022475"/>
    </source>
</evidence>
<dbReference type="InterPro" id="IPR000515">
    <property type="entry name" value="MetI-like"/>
</dbReference>
<dbReference type="EMBL" id="VRSW01000002">
    <property type="protein sequence ID" value="TXK04548.1"/>
    <property type="molecule type" value="Genomic_DNA"/>
</dbReference>
<dbReference type="PROSITE" id="PS50928">
    <property type="entry name" value="ABC_TM1"/>
    <property type="match status" value="1"/>
</dbReference>
<reference evidence="9 10" key="1">
    <citation type="submission" date="2019-08" db="EMBL/GenBank/DDBJ databases">
        <authorList>
            <person name="Dong K."/>
        </authorList>
    </citation>
    <scope>NUCLEOTIDE SEQUENCE [LARGE SCALE GENOMIC DNA]</scope>
    <source>
        <strain evidence="9 10">M4-8</strain>
    </source>
</reference>
<comment type="similarity">
    <text evidence="7">Belongs to the binding-protein-dependent transport system permease family.</text>
</comment>
<dbReference type="AlphaFoldDB" id="A0A5C8HM27"/>
<evidence type="ECO:0000256" key="2">
    <source>
        <dbReference type="ARBA" id="ARBA00022448"/>
    </source>
</evidence>
<keyword evidence="2 7" id="KW-0813">Transport</keyword>
<gene>
    <name evidence="9" type="ORF">FVP60_07625</name>
</gene>
<dbReference type="GO" id="GO:0005886">
    <property type="term" value="C:plasma membrane"/>
    <property type="evidence" value="ECO:0007669"/>
    <property type="project" value="UniProtKB-SubCell"/>
</dbReference>